<evidence type="ECO:0000313" key="1">
    <source>
        <dbReference type="EMBL" id="MBC8317969.1"/>
    </source>
</evidence>
<comment type="caution">
    <text evidence="1">The sequence shown here is derived from an EMBL/GenBank/DDBJ whole genome shotgun (WGS) entry which is preliminary data.</text>
</comment>
<dbReference type="EMBL" id="JACNJZ010000119">
    <property type="protein sequence ID" value="MBC8317969.1"/>
    <property type="molecule type" value="Genomic_DNA"/>
</dbReference>
<dbReference type="Proteomes" id="UP000614424">
    <property type="component" value="Unassembled WGS sequence"/>
</dbReference>
<protein>
    <submittedName>
        <fullName evidence="1">Uncharacterized protein</fullName>
    </submittedName>
</protein>
<reference evidence="1 2" key="1">
    <citation type="submission" date="2020-08" db="EMBL/GenBank/DDBJ databases">
        <title>Bridging the membrane lipid divide: bacteria of the FCB group superphylum have the potential to synthesize archaeal ether lipids.</title>
        <authorList>
            <person name="Villanueva L."/>
            <person name="Von Meijenfeldt F.A.B."/>
            <person name="Westbye A.B."/>
            <person name="Yadav S."/>
            <person name="Hopmans E.C."/>
            <person name="Dutilh B.E."/>
            <person name="Sinninghe Damste J.S."/>
        </authorList>
    </citation>
    <scope>NUCLEOTIDE SEQUENCE [LARGE SCALE GENOMIC DNA]</scope>
    <source>
        <strain evidence="1">NIOZ-UU47</strain>
    </source>
</reference>
<accession>A0A8J6NDH2</accession>
<proteinExistence type="predicted"/>
<organism evidence="1 2">
    <name type="scientific">Candidatus Desulfobia pelagia</name>
    <dbReference type="NCBI Taxonomy" id="2841692"/>
    <lineage>
        <taxon>Bacteria</taxon>
        <taxon>Pseudomonadati</taxon>
        <taxon>Thermodesulfobacteriota</taxon>
        <taxon>Desulfobulbia</taxon>
        <taxon>Desulfobulbales</taxon>
        <taxon>Desulfobulbaceae</taxon>
        <taxon>Candidatus Desulfobia</taxon>
    </lineage>
</organism>
<gene>
    <name evidence="1" type="ORF">H8E41_08680</name>
</gene>
<evidence type="ECO:0000313" key="2">
    <source>
        <dbReference type="Proteomes" id="UP000614424"/>
    </source>
</evidence>
<sequence>MSADQPTKLNKSQLRAQIQAYTVYYQSKIACLTNKRLPAPLLLLACKDAPFQVEDLTSQWQRGRYIKKCLKYYQKKLKELEKEHKKIQ</sequence>
<dbReference type="AlphaFoldDB" id="A0A8J6NDH2"/>
<name>A0A8J6NDH2_9BACT</name>